<dbReference type="OrthoDB" id="7041879at2"/>
<dbReference type="AlphaFoldDB" id="A0A061JP33"/>
<comment type="caution">
    <text evidence="1">The sequence shown here is derived from an EMBL/GenBank/DDBJ whole genome shotgun (WGS) entry which is preliminary data.</text>
</comment>
<evidence type="ECO:0000313" key="2">
    <source>
        <dbReference type="Proteomes" id="UP000026923"/>
    </source>
</evidence>
<organism evidence="1 2">
    <name type="scientific">Stutzerimonas stutzeri KOS6</name>
    <dbReference type="NCBI Taxonomy" id="1218352"/>
    <lineage>
        <taxon>Bacteria</taxon>
        <taxon>Pseudomonadati</taxon>
        <taxon>Pseudomonadota</taxon>
        <taxon>Gammaproteobacteria</taxon>
        <taxon>Pseudomonadales</taxon>
        <taxon>Pseudomonadaceae</taxon>
        <taxon>Stutzerimonas</taxon>
    </lineage>
</organism>
<name>A0A061JP33_STUST</name>
<accession>A0A061JP33</accession>
<gene>
    <name evidence="1" type="ORF">B597_017875</name>
</gene>
<dbReference type="HOGENOM" id="CLU_1037735_0_0_6"/>
<reference evidence="1 2" key="1">
    <citation type="journal article" date="2013" name="Genome Announc.">
        <title>Draft Genome of the Nitrogen-Fixing Bacterium Pseudomonas stutzeri Strain KOS6 Isolated from Industrial Hydrocarbon Sludge.</title>
        <authorList>
            <person name="Grigoryeva T.V."/>
            <person name="Laikov A.V."/>
            <person name="Naumova R.P."/>
            <person name="Manolov A.I."/>
            <person name="Larin A.K."/>
            <person name="Karpova I.Y."/>
            <person name="Semashko T.A."/>
            <person name="Alexeev D.G."/>
            <person name="Kostryukova E.S."/>
            <person name="Muller R."/>
            <person name="Govorun V.M."/>
        </authorList>
    </citation>
    <scope>NUCLEOTIDE SEQUENCE [LARGE SCALE GENOMIC DNA]</scope>
    <source>
        <strain evidence="1 2">KOS6</strain>
    </source>
</reference>
<dbReference type="EMBL" id="AMCZ02000028">
    <property type="protein sequence ID" value="EWC39944.1"/>
    <property type="molecule type" value="Genomic_DNA"/>
</dbReference>
<dbReference type="RefSeq" id="WP_003296369.1">
    <property type="nucleotide sequence ID" value="NZ_KK020676.1"/>
</dbReference>
<protein>
    <submittedName>
        <fullName evidence="1">Uncharacterized protein</fullName>
    </submittedName>
</protein>
<proteinExistence type="predicted"/>
<sequence length="272" mass="30475">MAKPTIVLDKNYLQGSTAAHILQLAQSHQLLMADVLFYELISSSEPGRSRCFAKFPKTENPVVLVHQMGALLKQEIESHEACGKPSTRYEDIRFQFNEALASTNYALPPSAAEALQEQTAELREDVERFLDRVRLIPTLIPNLLEGTSAELQSLREAAEDVIATDTDAMLKFYGSLVAPPGELPLPPVTIMTRDWALFRWQQVQLLFALDAYCRYGGHVPDTLSGKAYEKIEHDVLDAHYLLLGVLEGSFATREKKLQRWFGLLCPDGQLDS</sequence>
<evidence type="ECO:0000313" key="1">
    <source>
        <dbReference type="EMBL" id="EWC39944.1"/>
    </source>
</evidence>
<dbReference type="Proteomes" id="UP000026923">
    <property type="component" value="Unassembled WGS sequence"/>
</dbReference>